<organism evidence="1 2">
    <name type="scientific">Austropuccinia psidii MF-1</name>
    <dbReference type="NCBI Taxonomy" id="1389203"/>
    <lineage>
        <taxon>Eukaryota</taxon>
        <taxon>Fungi</taxon>
        <taxon>Dikarya</taxon>
        <taxon>Basidiomycota</taxon>
        <taxon>Pucciniomycotina</taxon>
        <taxon>Pucciniomycetes</taxon>
        <taxon>Pucciniales</taxon>
        <taxon>Sphaerophragmiaceae</taxon>
        <taxon>Austropuccinia</taxon>
    </lineage>
</organism>
<evidence type="ECO:0000313" key="1">
    <source>
        <dbReference type="EMBL" id="MBW0578649.1"/>
    </source>
</evidence>
<name>A0A9Q3KF61_9BASI</name>
<proteinExistence type="predicted"/>
<sequence length="118" mass="13431">MAECVALLDPTQHLVQAINQLSQLDNQFPKQIYCNNQAKVQISIDNKSRKRMRYLDCAFFFVNNVIQKHNIRGTWINTHNMQADALTKCLSGPSLSSHFHFLGVKWVTSDVLGEGVKI</sequence>
<dbReference type="Proteomes" id="UP000765509">
    <property type="component" value="Unassembled WGS sequence"/>
</dbReference>
<gene>
    <name evidence="1" type="ORF">O181_118364</name>
</gene>
<dbReference type="EMBL" id="AVOT02103260">
    <property type="protein sequence ID" value="MBW0578649.1"/>
    <property type="molecule type" value="Genomic_DNA"/>
</dbReference>
<protein>
    <submittedName>
        <fullName evidence="1">Uncharacterized protein</fullName>
    </submittedName>
</protein>
<comment type="caution">
    <text evidence="1">The sequence shown here is derived from an EMBL/GenBank/DDBJ whole genome shotgun (WGS) entry which is preliminary data.</text>
</comment>
<accession>A0A9Q3KF61</accession>
<keyword evidence="2" id="KW-1185">Reference proteome</keyword>
<dbReference type="AlphaFoldDB" id="A0A9Q3KF61"/>
<evidence type="ECO:0000313" key="2">
    <source>
        <dbReference type="Proteomes" id="UP000765509"/>
    </source>
</evidence>
<reference evidence="1" key="1">
    <citation type="submission" date="2021-03" db="EMBL/GenBank/DDBJ databases">
        <title>Draft genome sequence of rust myrtle Austropuccinia psidii MF-1, a brazilian biotype.</title>
        <authorList>
            <person name="Quecine M.C."/>
            <person name="Pachon D.M.R."/>
            <person name="Bonatelli M.L."/>
            <person name="Correr F.H."/>
            <person name="Franceschini L.M."/>
            <person name="Leite T.F."/>
            <person name="Margarido G.R.A."/>
            <person name="Almeida C.A."/>
            <person name="Ferrarezi J.A."/>
            <person name="Labate C.A."/>
        </authorList>
    </citation>
    <scope>NUCLEOTIDE SEQUENCE</scope>
    <source>
        <strain evidence="1">MF-1</strain>
    </source>
</reference>